<feature type="compositionally biased region" description="Low complexity" evidence="1">
    <location>
        <begin position="452"/>
        <end position="467"/>
    </location>
</feature>
<evidence type="ECO:0000256" key="1">
    <source>
        <dbReference type="SAM" id="MobiDB-lite"/>
    </source>
</evidence>
<feature type="region of interest" description="Disordered" evidence="1">
    <location>
        <begin position="398"/>
        <end position="422"/>
    </location>
</feature>
<accession>A0A8K0NU58</accession>
<feature type="region of interest" description="Disordered" evidence="1">
    <location>
        <begin position="19"/>
        <end position="51"/>
    </location>
</feature>
<evidence type="ECO:0000313" key="2">
    <source>
        <dbReference type="EMBL" id="KAG8222108.1"/>
    </source>
</evidence>
<reference evidence="2" key="1">
    <citation type="submission" date="2013-04" db="EMBL/GenBank/DDBJ databases">
        <authorList>
            <person name="Qu J."/>
            <person name="Murali S.C."/>
            <person name="Bandaranaike D."/>
            <person name="Bellair M."/>
            <person name="Blankenburg K."/>
            <person name="Chao H."/>
            <person name="Dinh H."/>
            <person name="Doddapaneni H."/>
            <person name="Downs B."/>
            <person name="Dugan-Rocha S."/>
            <person name="Elkadiri S."/>
            <person name="Gnanaolivu R.D."/>
            <person name="Hernandez B."/>
            <person name="Javaid M."/>
            <person name="Jayaseelan J.C."/>
            <person name="Lee S."/>
            <person name="Li M."/>
            <person name="Ming W."/>
            <person name="Munidasa M."/>
            <person name="Muniz J."/>
            <person name="Nguyen L."/>
            <person name="Ongeri F."/>
            <person name="Osuji N."/>
            <person name="Pu L.-L."/>
            <person name="Puazo M."/>
            <person name="Qu C."/>
            <person name="Quiroz J."/>
            <person name="Raj R."/>
            <person name="Weissenberger G."/>
            <person name="Xin Y."/>
            <person name="Zou X."/>
            <person name="Han Y."/>
            <person name="Richards S."/>
            <person name="Worley K."/>
            <person name="Muzny D."/>
            <person name="Gibbs R."/>
        </authorList>
    </citation>
    <scope>NUCLEOTIDE SEQUENCE</scope>
    <source>
        <strain evidence="2">Sampled in the wild</strain>
    </source>
</reference>
<reference evidence="2" key="2">
    <citation type="submission" date="2017-10" db="EMBL/GenBank/DDBJ databases">
        <title>Ladona fulva Genome sequencing and assembly.</title>
        <authorList>
            <person name="Murali S."/>
            <person name="Richards S."/>
            <person name="Bandaranaike D."/>
            <person name="Bellair M."/>
            <person name="Blankenburg K."/>
            <person name="Chao H."/>
            <person name="Dinh H."/>
            <person name="Doddapaneni H."/>
            <person name="Dugan-Rocha S."/>
            <person name="Elkadiri S."/>
            <person name="Gnanaolivu R."/>
            <person name="Hernandez B."/>
            <person name="Skinner E."/>
            <person name="Javaid M."/>
            <person name="Lee S."/>
            <person name="Li M."/>
            <person name="Ming W."/>
            <person name="Munidasa M."/>
            <person name="Muniz J."/>
            <person name="Nguyen L."/>
            <person name="Hughes D."/>
            <person name="Osuji N."/>
            <person name="Pu L.-L."/>
            <person name="Puazo M."/>
            <person name="Qu C."/>
            <person name="Quiroz J."/>
            <person name="Raj R."/>
            <person name="Weissenberger G."/>
            <person name="Xin Y."/>
            <person name="Zou X."/>
            <person name="Han Y."/>
            <person name="Worley K."/>
            <person name="Muzny D."/>
            <person name="Gibbs R."/>
        </authorList>
    </citation>
    <scope>NUCLEOTIDE SEQUENCE</scope>
    <source>
        <strain evidence="2">Sampled in the wild</strain>
    </source>
</reference>
<feature type="compositionally biased region" description="Acidic residues" evidence="1">
    <location>
        <begin position="291"/>
        <end position="302"/>
    </location>
</feature>
<sequence>MCVSREICTGNSAVMEERNRQKIDPLGRQPSLIQRRRRRRRRESRRNSYNEEKFQRVPWRQLYLNCTNHTEKDKEEEEWNRLLQFLSSPPTSPLDPFLPGSTENSYTFEFCGSGDEPYKMRESAKDLPVGRPSCPPSGTAGNSNFTEALLLGRSPVSGVVDASTLAALVRTLLMLRPVQGAAPSLSAHQKGPQTHSTTPSYLLRIGSRGLHVHSSKHRDEGFESDTDSTRSGGEERLGPGGAGSPAGDEASSSANSSASSDAEDPESPTVGTFPYRQRRRRRKEDSTDSGAPEEYEEEERVGGCDDELGELYTVSDVAFCHADPAFPKVAVWVVKRGQKQQQQVNIQGRKTTAASSSGLEALVFECKNEESTRKLVDSYTELSRRVKLEQFKNLRRKETNNPTSRGAFTLGRRPEANVDSSGRMGKYNLVQRVDGDGVTHIEVAGLARKGAPPSSSSESEPSSIISINTPDVGDILNSHSNAHNTKSRLLREIEGLIIRSDPIEQNGTARKEPTSRQRQPAILVAAPVDTSKAGPGSKDGELRKIWRSDASNDGLSQSDSPPQRPERRRYLRKNKSGTSEDLEVQQLGDKKGSVHIPKSGISDTTGRVVRGQYIRVSVDHPAVTIPLAQSPPPPLPSQYNWVLVNIGDYNNNSNPSSSLANATASVFSAATWSGNKHKQRSMSRDRATGPLSMTTTFAQQQQWDEAVRRRRSRSKSPPRTRPMAHRYIDVASSSLRLGGQSKKWGSEFGGKVWGSSGTLSFVNDDDQHRLSVVPSSNTSCLKSVIKKNKRFGECSEPKKVTFSAFATVQVVD</sequence>
<proteinExistence type="predicted"/>
<protein>
    <submittedName>
        <fullName evidence="2">Uncharacterized protein</fullName>
    </submittedName>
</protein>
<comment type="caution">
    <text evidence="2">The sequence shown here is derived from an EMBL/GenBank/DDBJ whole genome shotgun (WGS) entry which is preliminary data.</text>
</comment>
<feature type="compositionally biased region" description="Polar residues" evidence="1">
    <location>
        <begin position="549"/>
        <end position="561"/>
    </location>
</feature>
<organism evidence="2 3">
    <name type="scientific">Ladona fulva</name>
    <name type="common">Scarce chaser dragonfly</name>
    <name type="synonym">Libellula fulva</name>
    <dbReference type="NCBI Taxonomy" id="123851"/>
    <lineage>
        <taxon>Eukaryota</taxon>
        <taxon>Metazoa</taxon>
        <taxon>Ecdysozoa</taxon>
        <taxon>Arthropoda</taxon>
        <taxon>Hexapoda</taxon>
        <taxon>Insecta</taxon>
        <taxon>Pterygota</taxon>
        <taxon>Palaeoptera</taxon>
        <taxon>Odonata</taxon>
        <taxon>Epiprocta</taxon>
        <taxon>Anisoptera</taxon>
        <taxon>Libelluloidea</taxon>
        <taxon>Libellulidae</taxon>
        <taxon>Ladona</taxon>
    </lineage>
</organism>
<dbReference type="EMBL" id="KZ308123">
    <property type="protein sequence ID" value="KAG8222108.1"/>
    <property type="molecule type" value="Genomic_DNA"/>
</dbReference>
<name>A0A8K0NU58_LADFU</name>
<dbReference type="AlphaFoldDB" id="A0A8K0NU58"/>
<feature type="compositionally biased region" description="Basic and acidic residues" evidence="1">
    <location>
        <begin position="538"/>
        <end position="547"/>
    </location>
</feature>
<feature type="compositionally biased region" description="Basic residues" evidence="1">
    <location>
        <begin position="708"/>
        <end position="722"/>
    </location>
</feature>
<feature type="compositionally biased region" description="Low complexity" evidence="1">
    <location>
        <begin position="248"/>
        <end position="260"/>
    </location>
</feature>
<dbReference type="OrthoDB" id="8195288at2759"/>
<feature type="region of interest" description="Disordered" evidence="1">
    <location>
        <begin position="504"/>
        <end position="603"/>
    </location>
</feature>
<feature type="region of interest" description="Disordered" evidence="1">
    <location>
        <begin position="446"/>
        <end position="468"/>
    </location>
</feature>
<keyword evidence="3" id="KW-1185">Reference proteome</keyword>
<feature type="compositionally biased region" description="Basic residues" evidence="1">
    <location>
        <begin position="34"/>
        <end position="44"/>
    </location>
</feature>
<gene>
    <name evidence="2" type="ORF">J437_LFUL000872</name>
</gene>
<feature type="region of interest" description="Disordered" evidence="1">
    <location>
        <begin position="211"/>
        <end position="302"/>
    </location>
</feature>
<feature type="region of interest" description="Disordered" evidence="1">
    <location>
        <begin position="697"/>
        <end position="722"/>
    </location>
</feature>
<evidence type="ECO:0000313" key="3">
    <source>
        <dbReference type="Proteomes" id="UP000792457"/>
    </source>
</evidence>
<dbReference type="Proteomes" id="UP000792457">
    <property type="component" value="Unassembled WGS sequence"/>
</dbReference>
<feature type="compositionally biased region" description="Basic residues" evidence="1">
    <location>
        <begin position="566"/>
        <end position="575"/>
    </location>
</feature>